<accession>A0A317PQ22</accession>
<dbReference type="RefSeq" id="WP_110030109.1">
    <property type="nucleotide sequence ID" value="NZ_QGTR01000001.1"/>
</dbReference>
<evidence type="ECO:0000313" key="1">
    <source>
        <dbReference type="EMBL" id="PWW03562.1"/>
    </source>
</evidence>
<name>A0A317PQ22_9HYPH</name>
<sequence length="72" mass="7133">MAKNVVFGLPGEAGLWIADLDAGTVAPLEVEAGSALATADELRRGGATVVKGVNLALSVDIAGAAFSGFMDS</sequence>
<organism evidence="1 2">
    <name type="scientific">Hoeflea marina</name>
    <dbReference type="NCBI Taxonomy" id="274592"/>
    <lineage>
        <taxon>Bacteria</taxon>
        <taxon>Pseudomonadati</taxon>
        <taxon>Pseudomonadota</taxon>
        <taxon>Alphaproteobacteria</taxon>
        <taxon>Hyphomicrobiales</taxon>
        <taxon>Rhizobiaceae</taxon>
        <taxon>Hoeflea</taxon>
    </lineage>
</organism>
<dbReference type="Proteomes" id="UP000246352">
    <property type="component" value="Unassembled WGS sequence"/>
</dbReference>
<reference evidence="1 2" key="1">
    <citation type="submission" date="2018-05" db="EMBL/GenBank/DDBJ databases">
        <title>Genomic Encyclopedia of Type Strains, Phase IV (KMG-IV): sequencing the most valuable type-strain genomes for metagenomic binning, comparative biology and taxonomic classification.</title>
        <authorList>
            <person name="Goeker M."/>
        </authorList>
    </citation>
    <scope>NUCLEOTIDE SEQUENCE [LARGE SCALE GENOMIC DNA]</scope>
    <source>
        <strain evidence="1 2">DSM 16791</strain>
    </source>
</reference>
<comment type="caution">
    <text evidence="1">The sequence shown here is derived from an EMBL/GenBank/DDBJ whole genome shotgun (WGS) entry which is preliminary data.</text>
</comment>
<dbReference type="OrthoDB" id="8420948at2"/>
<keyword evidence="2" id="KW-1185">Reference proteome</keyword>
<protein>
    <submittedName>
        <fullName evidence="1">Uncharacterized protein</fullName>
    </submittedName>
</protein>
<dbReference type="AlphaFoldDB" id="A0A317PQ22"/>
<dbReference type="EMBL" id="QGTR01000001">
    <property type="protein sequence ID" value="PWW03562.1"/>
    <property type="molecule type" value="Genomic_DNA"/>
</dbReference>
<evidence type="ECO:0000313" key="2">
    <source>
        <dbReference type="Proteomes" id="UP000246352"/>
    </source>
</evidence>
<gene>
    <name evidence="1" type="ORF">DFR52_101243</name>
</gene>
<proteinExistence type="predicted"/>